<name>A0A3G2KJG3_9CAUD</name>
<evidence type="ECO:0000313" key="2">
    <source>
        <dbReference type="Proteomes" id="UP000273593"/>
    </source>
</evidence>
<reference evidence="2" key="1">
    <citation type="submission" date="2018-09" db="EMBL/GenBank/DDBJ databases">
        <authorList>
            <person name="Rimple P.A."/>
            <person name="Stoner T.H."/>
            <person name="Garlena R.A."/>
            <person name="Russell D.A."/>
            <person name="Pope W.H."/>
            <person name="Jacobs-Sera D."/>
            <person name="Hatfull G.F."/>
        </authorList>
    </citation>
    <scope>NUCLEOTIDE SEQUENCE [LARGE SCALE GENOMIC DNA]</scope>
</reference>
<proteinExistence type="predicted"/>
<keyword evidence="2" id="KW-1185">Reference proteome</keyword>
<evidence type="ECO:0000313" key="1">
    <source>
        <dbReference type="EMBL" id="AYN59155.1"/>
    </source>
</evidence>
<sequence>MPRCRRVLRGGAGVTGEANVVCEKSDIRDRMGRPNKRATRALGRVWGRSERRCTMRCRWVGR</sequence>
<accession>A0A3G2KJG3</accession>
<organism evidence="1 2">
    <name type="scientific">Arthrobacter phage Yang</name>
    <dbReference type="NCBI Taxonomy" id="2419970"/>
    <lineage>
        <taxon>Viruses</taxon>
        <taxon>Duplodnaviria</taxon>
        <taxon>Heunggongvirae</taxon>
        <taxon>Uroviricota</taxon>
        <taxon>Caudoviricetes</taxon>
        <taxon>Casidaviridae</taxon>
        <taxon>Yangvirus</taxon>
        <taxon>Yangvirus yang</taxon>
        <taxon>Arthobacter virus Yang</taxon>
    </lineage>
</organism>
<dbReference type="RefSeq" id="YP_009815655.1">
    <property type="nucleotide sequence ID" value="NC_048097.1"/>
</dbReference>
<dbReference type="KEGG" id="vg:55006883"/>
<gene>
    <name evidence="1" type="primary">37</name>
    <name evidence="1" type="ORF">PBI_YANG_37</name>
</gene>
<dbReference type="Proteomes" id="UP000273593">
    <property type="component" value="Segment"/>
</dbReference>
<dbReference type="EMBL" id="MH834629">
    <property type="protein sequence ID" value="AYN59155.1"/>
    <property type="molecule type" value="Genomic_DNA"/>
</dbReference>
<protein>
    <submittedName>
        <fullName evidence="1">Uncharacterized protein</fullName>
    </submittedName>
</protein>
<dbReference type="GeneID" id="55006883"/>